<dbReference type="Proteomes" id="UP000502996">
    <property type="component" value="Chromosome"/>
</dbReference>
<dbReference type="AlphaFoldDB" id="A0A6G6WFR6"/>
<proteinExistence type="predicted"/>
<reference evidence="1 2" key="1">
    <citation type="submission" date="2020-02" db="EMBL/GenBank/DDBJ databases">
        <title>Full genome sequence of Nocardioides sp. R-3366.</title>
        <authorList>
            <person name="Im W.-T."/>
        </authorList>
    </citation>
    <scope>NUCLEOTIDE SEQUENCE [LARGE SCALE GENOMIC DNA]</scope>
    <source>
        <strain evidence="1 2">R-3366</strain>
    </source>
</reference>
<keyword evidence="2" id="KW-1185">Reference proteome</keyword>
<sequence length="308" mass="33594">MTVGDAEKLAGAMGIASWKVRMTLREYATSARRTDVMIAKAAGLAVTSHFEPWSISEVGISDAAMAALWRHGPDGGAYAITSKAEAYLLGGDLAIVDRSKKLRIYQAKVVQRIDRTTNEYVLKSGLTAAHSYLLNTTPFTWDGQQRQKEGYLALYQTGLPPVHGKRVPRRSNWWARTAGSWNSPALGAVYFWDMMAAASGASARMASARGIMAAPVPPLPAPAEVTRLPVAKSWPWEYGISPAASSVTKKLRGARLPNADRRRGGLRLIPLDDSSEPRMDAEARADFVSALLEQFYLDRPTSLTVVFL</sequence>
<dbReference type="EMBL" id="CP049257">
    <property type="protein sequence ID" value="QIG44168.1"/>
    <property type="molecule type" value="Genomic_DNA"/>
</dbReference>
<accession>A0A6G6WFR6</accession>
<organism evidence="1 2">
    <name type="scientific">Nocardioides anomalus</name>
    <dbReference type="NCBI Taxonomy" id="2712223"/>
    <lineage>
        <taxon>Bacteria</taxon>
        <taxon>Bacillati</taxon>
        <taxon>Actinomycetota</taxon>
        <taxon>Actinomycetes</taxon>
        <taxon>Propionibacteriales</taxon>
        <taxon>Nocardioidaceae</taxon>
        <taxon>Nocardioides</taxon>
    </lineage>
</organism>
<protein>
    <submittedName>
        <fullName evidence="1">Uncharacterized protein</fullName>
    </submittedName>
</protein>
<name>A0A6G6WFR6_9ACTN</name>
<gene>
    <name evidence="1" type="ORF">G5V58_16555</name>
</gene>
<evidence type="ECO:0000313" key="2">
    <source>
        <dbReference type="Proteomes" id="UP000502996"/>
    </source>
</evidence>
<dbReference type="KEGG" id="nano:G5V58_16555"/>
<dbReference type="RefSeq" id="WP_165235089.1">
    <property type="nucleotide sequence ID" value="NZ_CP049257.1"/>
</dbReference>
<evidence type="ECO:0000313" key="1">
    <source>
        <dbReference type="EMBL" id="QIG44168.1"/>
    </source>
</evidence>